<comment type="caution">
    <text evidence="1">The sequence shown here is derived from an EMBL/GenBank/DDBJ whole genome shotgun (WGS) entry which is preliminary data.</text>
</comment>
<organism evidence="1 2">
    <name type="scientific">Gossypium stocksii</name>
    <dbReference type="NCBI Taxonomy" id="47602"/>
    <lineage>
        <taxon>Eukaryota</taxon>
        <taxon>Viridiplantae</taxon>
        <taxon>Streptophyta</taxon>
        <taxon>Embryophyta</taxon>
        <taxon>Tracheophyta</taxon>
        <taxon>Spermatophyta</taxon>
        <taxon>Magnoliopsida</taxon>
        <taxon>eudicotyledons</taxon>
        <taxon>Gunneridae</taxon>
        <taxon>Pentapetalae</taxon>
        <taxon>rosids</taxon>
        <taxon>malvids</taxon>
        <taxon>Malvales</taxon>
        <taxon>Malvaceae</taxon>
        <taxon>Malvoideae</taxon>
        <taxon>Gossypium</taxon>
    </lineage>
</organism>
<dbReference type="EMBL" id="JAIQCV010000004">
    <property type="protein sequence ID" value="KAH1107672.1"/>
    <property type="molecule type" value="Genomic_DNA"/>
</dbReference>
<accession>A0A9D3W3L1</accession>
<keyword evidence="2" id="KW-1185">Reference proteome</keyword>
<reference evidence="1 2" key="1">
    <citation type="journal article" date="2021" name="Plant Biotechnol. J.">
        <title>Multi-omics assisted identification of the key and species-specific regulatory components of drought-tolerant mechanisms in Gossypium stocksii.</title>
        <authorList>
            <person name="Yu D."/>
            <person name="Ke L."/>
            <person name="Zhang D."/>
            <person name="Wu Y."/>
            <person name="Sun Y."/>
            <person name="Mei J."/>
            <person name="Sun J."/>
            <person name="Sun Y."/>
        </authorList>
    </citation>
    <scope>NUCLEOTIDE SEQUENCE [LARGE SCALE GENOMIC DNA]</scope>
    <source>
        <strain evidence="2">cv. E1</strain>
        <tissue evidence="1">Leaf</tissue>
    </source>
</reference>
<evidence type="ECO:0000313" key="2">
    <source>
        <dbReference type="Proteomes" id="UP000828251"/>
    </source>
</evidence>
<sequence>MGTYSFKAKTEVETRGLSGGEQMLWHSKGQTRVVTIAIIVINGLCNNENRCRSVRSITFTALQQPLLA</sequence>
<name>A0A9D3W3L1_9ROSI</name>
<evidence type="ECO:0000313" key="1">
    <source>
        <dbReference type="EMBL" id="KAH1107672.1"/>
    </source>
</evidence>
<proteinExistence type="predicted"/>
<gene>
    <name evidence="1" type="ORF">J1N35_011440</name>
</gene>
<dbReference type="AlphaFoldDB" id="A0A9D3W3L1"/>
<dbReference type="Proteomes" id="UP000828251">
    <property type="component" value="Unassembled WGS sequence"/>
</dbReference>
<protein>
    <submittedName>
        <fullName evidence="1">Uncharacterized protein</fullName>
    </submittedName>
</protein>